<dbReference type="VEuPathDB" id="FungiDB:SDRG_01532"/>
<keyword evidence="3" id="KW-1185">Reference proteome</keyword>
<feature type="region of interest" description="Disordered" evidence="1">
    <location>
        <begin position="112"/>
        <end position="148"/>
    </location>
</feature>
<gene>
    <name evidence="2" type="ORF">SDRG_01532</name>
</gene>
<protein>
    <submittedName>
        <fullName evidence="2">Uncharacterized protein</fullName>
    </submittedName>
</protein>
<accession>T0R3N7</accession>
<organism evidence="2 3">
    <name type="scientific">Saprolegnia diclina (strain VS20)</name>
    <dbReference type="NCBI Taxonomy" id="1156394"/>
    <lineage>
        <taxon>Eukaryota</taxon>
        <taxon>Sar</taxon>
        <taxon>Stramenopiles</taxon>
        <taxon>Oomycota</taxon>
        <taxon>Saprolegniomycetes</taxon>
        <taxon>Saprolegniales</taxon>
        <taxon>Saprolegniaceae</taxon>
        <taxon>Saprolegnia</taxon>
    </lineage>
</organism>
<dbReference type="AlphaFoldDB" id="T0R3N7"/>
<dbReference type="EMBL" id="JH767134">
    <property type="protein sequence ID" value="EQC41571.1"/>
    <property type="molecule type" value="Genomic_DNA"/>
</dbReference>
<sequence length="148" mass="16859">MPTQVTFGIATTFLFGVDVNGSALPKESGPPIGLARKHHSVTIERIEDACPRRGRVRKFNHTERLELLQPLYDPKALAAFCYEAIDVRKSRIDTEEERLQAESRLRARLRKRAAEAAPIAKRQRMMPLMEYEDDDTSDEDDDSDADDE</sequence>
<dbReference type="Proteomes" id="UP000030762">
    <property type="component" value="Unassembled WGS sequence"/>
</dbReference>
<feature type="compositionally biased region" description="Acidic residues" evidence="1">
    <location>
        <begin position="130"/>
        <end position="148"/>
    </location>
</feature>
<evidence type="ECO:0000313" key="3">
    <source>
        <dbReference type="Proteomes" id="UP000030762"/>
    </source>
</evidence>
<proteinExistence type="predicted"/>
<evidence type="ECO:0000313" key="2">
    <source>
        <dbReference type="EMBL" id="EQC41571.1"/>
    </source>
</evidence>
<name>T0R3N7_SAPDV</name>
<dbReference type="InParanoid" id="T0R3N7"/>
<dbReference type="RefSeq" id="XP_008605285.1">
    <property type="nucleotide sequence ID" value="XM_008607063.1"/>
</dbReference>
<dbReference type="OrthoDB" id="78659at2759"/>
<evidence type="ECO:0000256" key="1">
    <source>
        <dbReference type="SAM" id="MobiDB-lite"/>
    </source>
</evidence>
<reference evidence="2 3" key="1">
    <citation type="submission" date="2012-04" db="EMBL/GenBank/DDBJ databases">
        <title>The Genome Sequence of Saprolegnia declina VS20.</title>
        <authorList>
            <consortium name="The Broad Institute Genome Sequencing Platform"/>
            <person name="Russ C."/>
            <person name="Nusbaum C."/>
            <person name="Tyler B."/>
            <person name="van West P."/>
            <person name="Dieguez-Uribeondo J."/>
            <person name="de Bruijn I."/>
            <person name="Tripathy S."/>
            <person name="Jiang R."/>
            <person name="Young S.K."/>
            <person name="Zeng Q."/>
            <person name="Gargeya S."/>
            <person name="Fitzgerald M."/>
            <person name="Haas B."/>
            <person name="Abouelleil A."/>
            <person name="Alvarado L."/>
            <person name="Arachchi H.M."/>
            <person name="Berlin A."/>
            <person name="Chapman S.B."/>
            <person name="Goldberg J."/>
            <person name="Griggs A."/>
            <person name="Gujja S."/>
            <person name="Hansen M."/>
            <person name="Howarth C."/>
            <person name="Imamovic A."/>
            <person name="Larimer J."/>
            <person name="McCowen C."/>
            <person name="Montmayeur A."/>
            <person name="Murphy C."/>
            <person name="Neiman D."/>
            <person name="Pearson M."/>
            <person name="Priest M."/>
            <person name="Roberts A."/>
            <person name="Saif S."/>
            <person name="Shea T."/>
            <person name="Sisk P."/>
            <person name="Sykes S."/>
            <person name="Wortman J."/>
            <person name="Nusbaum C."/>
            <person name="Birren B."/>
        </authorList>
    </citation>
    <scope>NUCLEOTIDE SEQUENCE [LARGE SCALE GENOMIC DNA]</scope>
    <source>
        <strain evidence="2 3">VS20</strain>
    </source>
</reference>
<dbReference type="GeneID" id="19942259"/>